<evidence type="ECO:0000313" key="8">
    <source>
        <dbReference type="EMBL" id="KAH8023188.1"/>
    </source>
</evidence>
<dbReference type="GO" id="GO:0008528">
    <property type="term" value="F:G protein-coupled peptide receptor activity"/>
    <property type="evidence" value="ECO:0007669"/>
    <property type="project" value="InterPro"/>
</dbReference>
<dbReference type="PROSITE" id="PS50262">
    <property type="entry name" value="G_PROTEIN_RECEP_F1_2"/>
    <property type="match status" value="1"/>
</dbReference>
<dbReference type="Pfam" id="PF10324">
    <property type="entry name" value="7TM_GPCR_Srw"/>
    <property type="match status" value="1"/>
</dbReference>
<dbReference type="PANTHER" id="PTHR47023:SF1">
    <property type="entry name" value="SEX PEPTIDE RECEPTOR"/>
    <property type="match status" value="1"/>
</dbReference>
<evidence type="ECO:0000256" key="5">
    <source>
        <dbReference type="ARBA" id="ARBA00023136"/>
    </source>
</evidence>
<keyword evidence="5 6" id="KW-0472">Membrane</keyword>
<accession>A0A9J6DLZ6</accession>
<feature type="transmembrane region" description="Helical" evidence="6">
    <location>
        <begin position="190"/>
        <end position="209"/>
    </location>
</feature>
<dbReference type="AlphaFoldDB" id="A0A9J6DLZ6"/>
<comment type="similarity">
    <text evidence="2">Belongs to the G-protein coupled receptor 1 family.</text>
</comment>
<evidence type="ECO:0000259" key="7">
    <source>
        <dbReference type="PROSITE" id="PS50262"/>
    </source>
</evidence>
<dbReference type="Proteomes" id="UP000821866">
    <property type="component" value="Chromosome 6"/>
</dbReference>
<dbReference type="PANTHER" id="PTHR47023">
    <property type="entry name" value="SEX PEPTIDE RECEPTOR"/>
    <property type="match status" value="1"/>
</dbReference>
<protein>
    <recommendedName>
        <fullName evidence="7">G-protein coupled receptors family 1 profile domain-containing protein</fullName>
    </recommendedName>
</protein>
<evidence type="ECO:0000256" key="6">
    <source>
        <dbReference type="SAM" id="Phobius"/>
    </source>
</evidence>
<feature type="transmembrane region" description="Helical" evidence="6">
    <location>
        <begin position="381"/>
        <end position="406"/>
    </location>
</feature>
<evidence type="ECO:0000256" key="1">
    <source>
        <dbReference type="ARBA" id="ARBA00004370"/>
    </source>
</evidence>
<dbReference type="InterPro" id="IPR017452">
    <property type="entry name" value="GPCR_Rhodpsn_7TM"/>
</dbReference>
<evidence type="ECO:0000256" key="3">
    <source>
        <dbReference type="ARBA" id="ARBA00022692"/>
    </source>
</evidence>
<evidence type="ECO:0000256" key="2">
    <source>
        <dbReference type="ARBA" id="ARBA00010663"/>
    </source>
</evidence>
<comment type="subcellular location">
    <subcellularLocation>
        <location evidence="1">Membrane</location>
    </subcellularLocation>
</comment>
<feature type="transmembrane region" description="Helical" evidence="6">
    <location>
        <begin position="221"/>
        <end position="241"/>
    </location>
</feature>
<evidence type="ECO:0000313" key="9">
    <source>
        <dbReference type="Proteomes" id="UP000821866"/>
    </source>
</evidence>
<dbReference type="PRINTS" id="PR00237">
    <property type="entry name" value="GPCRRHODOPSN"/>
</dbReference>
<feature type="transmembrane region" description="Helical" evidence="6">
    <location>
        <begin position="104"/>
        <end position="127"/>
    </location>
</feature>
<dbReference type="InterPro" id="IPR053071">
    <property type="entry name" value="GPCR1-related_rcpt"/>
</dbReference>
<keyword evidence="9" id="KW-1185">Reference proteome</keyword>
<comment type="caution">
    <text evidence="8">The sequence shown here is derived from an EMBL/GenBank/DDBJ whole genome shotgun (WGS) entry which is preliminary data.</text>
</comment>
<keyword evidence="4 6" id="KW-1133">Transmembrane helix</keyword>
<sequence length="449" mass="51322">MISTRLMYKATWFADIETDGSDHVLTYISLGWHTGNTQRRVDPKEWKLGLVGPNTNGISQDGGSSSAPGADQEFAADVVPLAANVTGLLNLTSREAPIQFTLPLLGYAMPLLLVVTIIANTLIVVVLSQRHMRTPTNIVLLGMAICDMLTLLIPSPWYFYIYSLGNYERMLTPASACYAYNSMHEVIPNFFHTSSIWLTLLLAGQRYIYVCRPARARDWCTVPNVTRAMCWIMALAFAHQLPRFFDRTFEDVQFRWNDQVLWGCSMRTASWVRTVFAEHAYFIAYYAFKVIFVNTGPCTALVVLNLLLFKALKRARNKRLRLLQELRRKSDCKRHRDRNCTTMMLIIVVTVFLVVEIPLVVTVLLHVLINTIRVRTVSYESLNIVILFSNFFIMLSYPVNFAIYCGMSRQFRETFKDLFLVGSVINRRENSSRYSMINGPRPSANETLL</sequence>
<organism evidence="8 9">
    <name type="scientific">Rhipicephalus microplus</name>
    <name type="common">Cattle tick</name>
    <name type="synonym">Boophilus microplus</name>
    <dbReference type="NCBI Taxonomy" id="6941"/>
    <lineage>
        <taxon>Eukaryota</taxon>
        <taxon>Metazoa</taxon>
        <taxon>Ecdysozoa</taxon>
        <taxon>Arthropoda</taxon>
        <taxon>Chelicerata</taxon>
        <taxon>Arachnida</taxon>
        <taxon>Acari</taxon>
        <taxon>Parasitiformes</taxon>
        <taxon>Ixodida</taxon>
        <taxon>Ixodoidea</taxon>
        <taxon>Ixodidae</taxon>
        <taxon>Rhipicephalinae</taxon>
        <taxon>Rhipicephalus</taxon>
        <taxon>Boophilus</taxon>
    </lineage>
</organism>
<dbReference type="SUPFAM" id="SSF81321">
    <property type="entry name" value="Family A G protein-coupled receptor-like"/>
    <property type="match status" value="1"/>
</dbReference>
<dbReference type="Gene3D" id="1.20.1070.10">
    <property type="entry name" value="Rhodopsin 7-helix transmembrane proteins"/>
    <property type="match status" value="1"/>
</dbReference>
<dbReference type="GO" id="GO:0016020">
    <property type="term" value="C:membrane"/>
    <property type="evidence" value="ECO:0007669"/>
    <property type="project" value="UniProtKB-SubCell"/>
</dbReference>
<feature type="transmembrane region" description="Helical" evidence="6">
    <location>
        <begin position="283"/>
        <end position="309"/>
    </location>
</feature>
<proteinExistence type="inferred from homology"/>
<feature type="transmembrane region" description="Helical" evidence="6">
    <location>
        <begin position="139"/>
        <end position="161"/>
    </location>
</feature>
<reference evidence="8" key="1">
    <citation type="journal article" date="2020" name="Cell">
        <title>Large-Scale Comparative Analyses of Tick Genomes Elucidate Their Genetic Diversity and Vector Capacities.</title>
        <authorList>
            <consortium name="Tick Genome and Microbiome Consortium (TIGMIC)"/>
            <person name="Jia N."/>
            <person name="Wang J."/>
            <person name="Shi W."/>
            <person name="Du L."/>
            <person name="Sun Y."/>
            <person name="Zhan W."/>
            <person name="Jiang J.F."/>
            <person name="Wang Q."/>
            <person name="Zhang B."/>
            <person name="Ji P."/>
            <person name="Bell-Sakyi L."/>
            <person name="Cui X.M."/>
            <person name="Yuan T.T."/>
            <person name="Jiang B.G."/>
            <person name="Yang W.F."/>
            <person name="Lam T.T."/>
            <person name="Chang Q.C."/>
            <person name="Ding S.J."/>
            <person name="Wang X.J."/>
            <person name="Zhu J.G."/>
            <person name="Ruan X.D."/>
            <person name="Zhao L."/>
            <person name="Wei J.T."/>
            <person name="Ye R.Z."/>
            <person name="Que T.C."/>
            <person name="Du C.H."/>
            <person name="Zhou Y.H."/>
            <person name="Cheng J.X."/>
            <person name="Dai P.F."/>
            <person name="Guo W.B."/>
            <person name="Han X.H."/>
            <person name="Huang E.J."/>
            <person name="Li L.F."/>
            <person name="Wei W."/>
            <person name="Gao Y.C."/>
            <person name="Liu J.Z."/>
            <person name="Shao H.Z."/>
            <person name="Wang X."/>
            <person name="Wang C.C."/>
            <person name="Yang T.C."/>
            <person name="Huo Q.B."/>
            <person name="Li W."/>
            <person name="Chen H.Y."/>
            <person name="Chen S.E."/>
            <person name="Zhou L.G."/>
            <person name="Ni X.B."/>
            <person name="Tian J.H."/>
            <person name="Sheng Y."/>
            <person name="Liu T."/>
            <person name="Pan Y.S."/>
            <person name="Xia L.Y."/>
            <person name="Li J."/>
            <person name="Zhao F."/>
            <person name="Cao W.C."/>
        </authorList>
    </citation>
    <scope>NUCLEOTIDE SEQUENCE</scope>
    <source>
        <strain evidence="8">Rmic-2018</strain>
    </source>
</reference>
<reference evidence="8" key="2">
    <citation type="submission" date="2021-09" db="EMBL/GenBank/DDBJ databases">
        <authorList>
            <person name="Jia N."/>
            <person name="Wang J."/>
            <person name="Shi W."/>
            <person name="Du L."/>
            <person name="Sun Y."/>
            <person name="Zhan W."/>
            <person name="Jiang J."/>
            <person name="Wang Q."/>
            <person name="Zhang B."/>
            <person name="Ji P."/>
            <person name="Sakyi L.B."/>
            <person name="Cui X."/>
            <person name="Yuan T."/>
            <person name="Jiang B."/>
            <person name="Yang W."/>
            <person name="Lam T.T.-Y."/>
            <person name="Chang Q."/>
            <person name="Ding S."/>
            <person name="Wang X."/>
            <person name="Zhu J."/>
            <person name="Ruan X."/>
            <person name="Zhao L."/>
            <person name="Wei J."/>
            <person name="Que T."/>
            <person name="Du C."/>
            <person name="Cheng J."/>
            <person name="Dai P."/>
            <person name="Han X."/>
            <person name="Huang E."/>
            <person name="Gao Y."/>
            <person name="Liu J."/>
            <person name="Shao H."/>
            <person name="Ye R."/>
            <person name="Li L."/>
            <person name="Wei W."/>
            <person name="Wang X."/>
            <person name="Wang C."/>
            <person name="Huo Q."/>
            <person name="Li W."/>
            <person name="Guo W."/>
            <person name="Chen H."/>
            <person name="Chen S."/>
            <person name="Zhou L."/>
            <person name="Zhou L."/>
            <person name="Ni X."/>
            <person name="Tian J."/>
            <person name="Zhou Y."/>
            <person name="Sheng Y."/>
            <person name="Liu T."/>
            <person name="Pan Y."/>
            <person name="Xia L."/>
            <person name="Li J."/>
            <person name="Zhao F."/>
            <person name="Cao W."/>
        </authorList>
    </citation>
    <scope>NUCLEOTIDE SEQUENCE</scope>
    <source>
        <strain evidence="8">Rmic-2018</strain>
        <tissue evidence="8">Larvae</tissue>
    </source>
</reference>
<feature type="domain" description="G-protein coupled receptors family 1 profile" evidence="7">
    <location>
        <begin position="119"/>
        <end position="404"/>
    </location>
</feature>
<dbReference type="InterPro" id="IPR000276">
    <property type="entry name" value="GPCR_Rhodpsn"/>
</dbReference>
<keyword evidence="3 6" id="KW-0812">Transmembrane</keyword>
<evidence type="ECO:0000256" key="4">
    <source>
        <dbReference type="ARBA" id="ARBA00022989"/>
    </source>
</evidence>
<dbReference type="CDD" id="cd14978">
    <property type="entry name" value="7tmA_FMRFamide_R-like"/>
    <property type="match status" value="1"/>
</dbReference>
<dbReference type="InterPro" id="IPR019427">
    <property type="entry name" value="7TM_GPCR_serpentine_rcpt_Srw"/>
</dbReference>
<name>A0A9J6DLZ6_RHIMP</name>
<feature type="transmembrane region" description="Helical" evidence="6">
    <location>
        <begin position="343"/>
        <end position="369"/>
    </location>
</feature>
<dbReference type="EMBL" id="JABSTU010000008">
    <property type="protein sequence ID" value="KAH8023188.1"/>
    <property type="molecule type" value="Genomic_DNA"/>
</dbReference>
<dbReference type="VEuPathDB" id="VectorBase:LOC119171634"/>
<gene>
    <name evidence="8" type="ORF">HPB51_011302</name>
</gene>